<dbReference type="InterPro" id="IPR043128">
    <property type="entry name" value="Rev_trsase/Diguanyl_cyclase"/>
</dbReference>
<dbReference type="InterPro" id="IPR000160">
    <property type="entry name" value="GGDEF_dom"/>
</dbReference>
<comment type="catalytic activity">
    <reaction evidence="2">
        <text>2 GTP = 3',3'-c-di-GMP + 2 diphosphate</text>
        <dbReference type="Rhea" id="RHEA:24898"/>
        <dbReference type="ChEBI" id="CHEBI:33019"/>
        <dbReference type="ChEBI" id="CHEBI:37565"/>
        <dbReference type="ChEBI" id="CHEBI:58805"/>
        <dbReference type="EC" id="2.7.7.65"/>
    </reaction>
</comment>
<evidence type="ECO:0000256" key="1">
    <source>
        <dbReference type="ARBA" id="ARBA00012528"/>
    </source>
</evidence>
<dbReference type="EC" id="2.7.7.65" evidence="1"/>
<dbReference type="AlphaFoldDB" id="A0A6S6XVB6"/>
<dbReference type="SUPFAM" id="SSF55073">
    <property type="entry name" value="Nucleotide cyclase"/>
    <property type="match status" value="1"/>
</dbReference>
<protein>
    <recommendedName>
        <fullName evidence="1">diguanylate cyclase</fullName>
        <ecNumber evidence="1">2.7.7.65</ecNumber>
    </recommendedName>
</protein>
<dbReference type="PROSITE" id="PS50887">
    <property type="entry name" value="GGDEF"/>
    <property type="match status" value="1"/>
</dbReference>
<keyword evidence="5" id="KW-1185">Reference proteome</keyword>
<sequence length="395" mass="43570">MLTKLRSQFSRLWLKTWSLVFTEMSAQEIIWLLRPGSHISLLSTRRVSMIVSRVRLIAILFAILTPLWSLLDIWAFPPEIWHGLVAMRLIATAGFAALVLSLRKADDISPLGAYRALGFLLLIPTAFFLFSYLHMSQFNLHGLQEAFGVGYAYLPFVMLAGLSVFPLTAVESMGFAAPMLLAQVAAAILKLPILDWPTFAASFWLLMLITAVSALAGLSQLAFMIVLVREAMRDGMTGCFSHTSGAELLDLQFIISSRSGNPLSLVFLDLDHFKRVNDEFGHDAGDRVLTNAAEAIRGSVRTGDILVRWGGEEFVLIMPNTDARQATVAIERVRKAGLGNRPDGTPVTASIGIAERMVDARESWRQLMEMADTRMYEAKKGGRDRIVGPLATAGQ</sequence>
<gene>
    <name evidence="4" type="ORF">DENOEST_0968</name>
</gene>
<evidence type="ECO:0000259" key="3">
    <source>
        <dbReference type="PROSITE" id="PS50887"/>
    </source>
</evidence>
<dbReference type="FunFam" id="3.30.70.270:FF:000001">
    <property type="entry name" value="Diguanylate cyclase domain protein"/>
    <property type="match status" value="1"/>
</dbReference>
<name>A0A6S6XVB6_9PROT</name>
<dbReference type="CDD" id="cd01949">
    <property type="entry name" value="GGDEF"/>
    <property type="match status" value="1"/>
</dbReference>
<dbReference type="Gene3D" id="3.30.70.270">
    <property type="match status" value="1"/>
</dbReference>
<accession>A0A6S6XVB6</accession>
<evidence type="ECO:0000313" key="5">
    <source>
        <dbReference type="Proteomes" id="UP000515733"/>
    </source>
</evidence>
<dbReference type="RefSeq" id="WP_145771724.1">
    <property type="nucleotide sequence ID" value="NZ_LR778301.1"/>
</dbReference>
<organism evidence="4 5">
    <name type="scientific">Denitratisoma oestradiolicum</name>
    <dbReference type="NCBI Taxonomy" id="311182"/>
    <lineage>
        <taxon>Bacteria</taxon>
        <taxon>Pseudomonadati</taxon>
        <taxon>Pseudomonadota</taxon>
        <taxon>Betaproteobacteria</taxon>
        <taxon>Nitrosomonadales</taxon>
        <taxon>Sterolibacteriaceae</taxon>
        <taxon>Denitratisoma</taxon>
    </lineage>
</organism>
<dbReference type="PANTHER" id="PTHR45138:SF9">
    <property type="entry name" value="DIGUANYLATE CYCLASE DGCM-RELATED"/>
    <property type="match status" value="1"/>
</dbReference>
<dbReference type="EMBL" id="LR778301">
    <property type="protein sequence ID" value="CAB1368133.1"/>
    <property type="molecule type" value="Genomic_DNA"/>
</dbReference>
<reference evidence="4 5" key="1">
    <citation type="submission" date="2020-03" db="EMBL/GenBank/DDBJ databases">
        <authorList>
            <consortium name="Genoscope - CEA"/>
            <person name="William W."/>
        </authorList>
    </citation>
    <scope>NUCLEOTIDE SEQUENCE [LARGE SCALE GENOMIC DNA]</scope>
    <source>
        <strain evidence="5">DSM 16959</strain>
    </source>
</reference>
<dbReference type="PANTHER" id="PTHR45138">
    <property type="entry name" value="REGULATORY COMPONENTS OF SENSORY TRANSDUCTION SYSTEM"/>
    <property type="match status" value="1"/>
</dbReference>
<dbReference type="SMART" id="SM00267">
    <property type="entry name" value="GGDEF"/>
    <property type="match status" value="1"/>
</dbReference>
<proteinExistence type="predicted"/>
<dbReference type="NCBIfam" id="TIGR00254">
    <property type="entry name" value="GGDEF"/>
    <property type="match status" value="1"/>
</dbReference>
<dbReference type="GO" id="GO:0052621">
    <property type="term" value="F:diguanylate cyclase activity"/>
    <property type="evidence" value="ECO:0007669"/>
    <property type="project" value="UniProtKB-EC"/>
</dbReference>
<feature type="domain" description="GGDEF" evidence="3">
    <location>
        <begin position="261"/>
        <end position="391"/>
    </location>
</feature>
<evidence type="ECO:0000313" key="4">
    <source>
        <dbReference type="EMBL" id="CAB1368133.1"/>
    </source>
</evidence>
<dbReference type="Pfam" id="PF00990">
    <property type="entry name" value="GGDEF"/>
    <property type="match status" value="1"/>
</dbReference>
<dbReference type="InterPro" id="IPR029787">
    <property type="entry name" value="Nucleotide_cyclase"/>
</dbReference>
<dbReference type="Proteomes" id="UP000515733">
    <property type="component" value="Chromosome"/>
</dbReference>
<dbReference type="KEGG" id="doe:DENOEST_0968"/>
<evidence type="ECO:0000256" key="2">
    <source>
        <dbReference type="ARBA" id="ARBA00034247"/>
    </source>
</evidence>
<dbReference type="OrthoDB" id="9813903at2"/>
<dbReference type="InterPro" id="IPR050469">
    <property type="entry name" value="Diguanylate_Cyclase"/>
</dbReference>